<evidence type="ECO:0000259" key="7">
    <source>
        <dbReference type="Pfam" id="PF16561"/>
    </source>
</evidence>
<dbReference type="GO" id="GO:0050661">
    <property type="term" value="F:NADP binding"/>
    <property type="evidence" value="ECO:0007669"/>
    <property type="project" value="InterPro"/>
</dbReference>
<dbReference type="Gene3D" id="3.50.50.60">
    <property type="entry name" value="FAD/NAD(P)-binding domain"/>
    <property type="match status" value="2"/>
</dbReference>
<evidence type="ECO:0000256" key="5">
    <source>
        <dbReference type="ARBA" id="ARBA00023002"/>
    </source>
</evidence>
<evidence type="ECO:0000256" key="3">
    <source>
        <dbReference type="ARBA" id="ARBA00022827"/>
    </source>
</evidence>
<reference evidence="8 9" key="1">
    <citation type="submission" date="2020-04" db="EMBL/GenBank/DDBJ databases">
        <title>Perkinsus chesapeaki whole genome sequence.</title>
        <authorList>
            <person name="Bogema D.R."/>
        </authorList>
    </citation>
    <scope>NUCLEOTIDE SEQUENCE [LARGE SCALE GENOMIC DNA]</scope>
    <source>
        <strain evidence="8">ATCC PRA-425</strain>
    </source>
</reference>
<dbReference type="SUPFAM" id="SSF51735">
    <property type="entry name" value="NAD(P)-binding Rossmann-fold domains"/>
    <property type="match status" value="1"/>
</dbReference>
<dbReference type="Proteomes" id="UP000591131">
    <property type="component" value="Unassembled WGS sequence"/>
</dbReference>
<dbReference type="GO" id="GO:0050660">
    <property type="term" value="F:flavin adenine dinucleotide binding"/>
    <property type="evidence" value="ECO:0007669"/>
    <property type="project" value="InterPro"/>
</dbReference>
<dbReference type="SUPFAM" id="SSF81296">
    <property type="entry name" value="E set domains"/>
    <property type="match status" value="1"/>
</dbReference>
<accession>A0A7J6MEF2</accession>
<keyword evidence="8" id="KW-0418">Kinase</keyword>
<keyword evidence="9" id="KW-1185">Reference proteome</keyword>
<evidence type="ECO:0000313" key="9">
    <source>
        <dbReference type="Proteomes" id="UP000591131"/>
    </source>
</evidence>
<comment type="similarity">
    <text evidence="1">Belongs to the FMO family.</text>
</comment>
<keyword evidence="5" id="KW-0560">Oxidoreductase</keyword>
<dbReference type="Pfam" id="PF16561">
    <property type="entry name" value="AMPK1_CBM"/>
    <property type="match status" value="1"/>
</dbReference>
<organism evidence="8 9">
    <name type="scientific">Perkinsus chesapeaki</name>
    <name type="common">Clam parasite</name>
    <name type="synonym">Perkinsus andrewsi</name>
    <dbReference type="NCBI Taxonomy" id="330153"/>
    <lineage>
        <taxon>Eukaryota</taxon>
        <taxon>Sar</taxon>
        <taxon>Alveolata</taxon>
        <taxon>Perkinsozoa</taxon>
        <taxon>Perkinsea</taxon>
        <taxon>Perkinsida</taxon>
        <taxon>Perkinsidae</taxon>
        <taxon>Perkinsus</taxon>
    </lineage>
</organism>
<dbReference type="InterPro" id="IPR036188">
    <property type="entry name" value="FAD/NAD-bd_sf"/>
</dbReference>
<protein>
    <submittedName>
        <fullName evidence="8">Protein kinase, AMP-activated, beta</fullName>
    </submittedName>
</protein>
<dbReference type="InterPro" id="IPR014756">
    <property type="entry name" value="Ig_E-set"/>
</dbReference>
<dbReference type="InterPro" id="IPR013783">
    <property type="entry name" value="Ig-like_fold"/>
</dbReference>
<dbReference type="SUPFAM" id="SSF51905">
    <property type="entry name" value="FAD/NAD(P)-binding domain"/>
    <property type="match status" value="1"/>
</dbReference>
<dbReference type="Pfam" id="PF00743">
    <property type="entry name" value="FMO-like"/>
    <property type="match status" value="2"/>
</dbReference>
<comment type="caution">
    <text evidence="8">The sequence shown here is derived from an EMBL/GenBank/DDBJ whole genome shotgun (WGS) entry which is preliminary data.</text>
</comment>
<keyword evidence="4" id="KW-0521">NADP</keyword>
<evidence type="ECO:0000256" key="1">
    <source>
        <dbReference type="ARBA" id="ARBA00009183"/>
    </source>
</evidence>
<evidence type="ECO:0000313" key="8">
    <source>
        <dbReference type="EMBL" id="KAF4669959.1"/>
    </source>
</evidence>
<dbReference type="AlphaFoldDB" id="A0A7J6MEF2"/>
<evidence type="ECO:0000256" key="4">
    <source>
        <dbReference type="ARBA" id="ARBA00022857"/>
    </source>
</evidence>
<keyword evidence="8" id="KW-0808">Transferase</keyword>
<dbReference type="InterPro" id="IPR050346">
    <property type="entry name" value="FMO-like"/>
</dbReference>
<feature type="region of interest" description="Disordered" evidence="6">
    <location>
        <begin position="662"/>
        <end position="732"/>
    </location>
</feature>
<dbReference type="InterPro" id="IPR032640">
    <property type="entry name" value="AMPK1_CBM"/>
</dbReference>
<sequence>MSEGSHDSSSSPIPIPNSNKCAGGRIQCPRCFIVQPGVADPVRIDIHTCHASPRMPTGPSSPVADKIPAAPLCGFSPAVPTAYLPSCPECVSPSSPAALATECASCISNRVRCFEDCDPILQAFNSAPFASPSKLGTYCPTSSSPSALCEQCSAPNPASPWTAPPTAQVPAEDGQQFFYLSDSRIYEYLFINTSPGTLTVGTSPTTTYPWFMDNTQPDSATIATMRARTAMCFRAVDVIGGTECLSRRVLVLEKSDNVGGAWDYRGDAGKGAMYSTLRTNLPKEVMQFRDVAFPSHLPSFMPRQDVQRYLEEFSDDIKQLIRFKAEVVKVDHIGDGSWRVHWKEVSDDGEVEKKSEEFSAVCICNGHFDVPYVPKEFEDLPNMVHSKEYDGPKAFTGQKVCVIGTGPSAADIAYEVDRVGFELRFAAGLVAQSVTVVGRRYEGESIVSEKGTLVNHLDRSELEAFDTVILCTGYRYDFPFLDDTVKVDEHLLELIMWPEDPTLAFIGLPSGVIPFPLMEIQAKVFAGYLTGRLEREKLKEFGLINPDNVFKMNVICPTTGLPSRAVYWRHLVELLDGDDYNNNLDHWKLCTEIHAHVVQCLRSLCLAIPSGAKLVYVARGRHSKLPWDPPTYREVQYTVEAATGEAGLMMKWSIASFLHELQQQRQQHRGGRPPPQQQHHHHQRPRPSTPSLPRPSGDLAHVPANVDSSALPTPPPPPVGGGAAAGAGVSSFPERPRVPVMFRWNGDGHRVSLVGTFNSWQTHLPMVRSGQEFYQIVEIPRGFHQYAFDVDGEMKYASEQPVTHDDDGTILNYIDLSNYRPYIPQPLEVAPQLKLTEEEAAEFGTTEVLPPEPTIPMMPGAHMGQSSSANGQEPPIAPSLLLKSSLLAAPPDTASKAAAVVLMHKQGQIQQPVAAGASSADAFLAATRNPDGMTIPALPSIAMHAVCTHVFHDASRSYQSPLAEVTAETLTLASVTSRYDQKFSTCIMLQSAAPSNIDPNSSDYRYHHREHRSENEKESEKLAGLSRRYPAQIAPEAQQRQAKILRDPIFDLVMTPPSIKVKSNPSVPPAAPQVANVVRTDGYDFEPMTKAEVTRGRSH</sequence>
<feature type="domain" description="AMP-activated protein kinase glycogen-binding" evidence="7">
    <location>
        <begin position="738"/>
        <end position="817"/>
    </location>
</feature>
<dbReference type="PRINTS" id="PR00370">
    <property type="entry name" value="FMOXYGENASE"/>
</dbReference>
<proteinExistence type="inferred from homology"/>
<dbReference type="InterPro" id="IPR036291">
    <property type="entry name" value="NAD(P)-bd_dom_sf"/>
</dbReference>
<dbReference type="GO" id="GO:0004499">
    <property type="term" value="F:N,N-dimethylaniline monooxygenase activity"/>
    <property type="evidence" value="ECO:0007669"/>
    <property type="project" value="InterPro"/>
</dbReference>
<name>A0A7J6MEF2_PERCH</name>
<gene>
    <name evidence="8" type="primary">OSKBETA1</name>
    <name evidence="8" type="ORF">FOL47_002293</name>
</gene>
<dbReference type="Gene3D" id="2.60.40.10">
    <property type="entry name" value="Immunoglobulins"/>
    <property type="match status" value="1"/>
</dbReference>
<dbReference type="InterPro" id="IPR000960">
    <property type="entry name" value="Flavin_mOase"/>
</dbReference>
<dbReference type="EMBL" id="JAAPAO010000161">
    <property type="protein sequence ID" value="KAF4669959.1"/>
    <property type="molecule type" value="Genomic_DNA"/>
</dbReference>
<dbReference type="OrthoDB" id="444664at2759"/>
<dbReference type="GO" id="GO:0016301">
    <property type="term" value="F:kinase activity"/>
    <property type="evidence" value="ECO:0007669"/>
    <property type="project" value="UniProtKB-KW"/>
</dbReference>
<dbReference type="CDD" id="cd02859">
    <property type="entry name" value="E_set_AMPKbeta_like_N"/>
    <property type="match status" value="1"/>
</dbReference>
<dbReference type="InterPro" id="IPR020946">
    <property type="entry name" value="Flavin_mOase-like"/>
</dbReference>
<keyword evidence="3" id="KW-0274">FAD</keyword>
<keyword evidence="2" id="KW-0285">Flavoprotein</keyword>
<evidence type="ECO:0000256" key="2">
    <source>
        <dbReference type="ARBA" id="ARBA00022630"/>
    </source>
</evidence>
<evidence type="ECO:0000256" key="6">
    <source>
        <dbReference type="SAM" id="MobiDB-lite"/>
    </source>
</evidence>
<dbReference type="PANTHER" id="PTHR23023">
    <property type="entry name" value="DIMETHYLANILINE MONOOXYGENASE"/>
    <property type="match status" value="1"/>
</dbReference>